<dbReference type="EMBL" id="JAQOWY010000742">
    <property type="protein sequence ID" value="KAK1838947.1"/>
    <property type="molecule type" value="Genomic_DNA"/>
</dbReference>
<accession>A0AAD9A0E0</accession>
<protein>
    <submittedName>
        <fullName evidence="1">Uncharacterized protein</fullName>
    </submittedName>
</protein>
<organism evidence="1 2">
    <name type="scientific">Colletotrichum chrysophilum</name>
    <dbReference type="NCBI Taxonomy" id="1836956"/>
    <lineage>
        <taxon>Eukaryota</taxon>
        <taxon>Fungi</taxon>
        <taxon>Dikarya</taxon>
        <taxon>Ascomycota</taxon>
        <taxon>Pezizomycotina</taxon>
        <taxon>Sordariomycetes</taxon>
        <taxon>Hypocreomycetidae</taxon>
        <taxon>Glomerellales</taxon>
        <taxon>Glomerellaceae</taxon>
        <taxon>Colletotrichum</taxon>
        <taxon>Colletotrichum gloeosporioides species complex</taxon>
    </lineage>
</organism>
<comment type="caution">
    <text evidence="1">The sequence shown here is derived from an EMBL/GenBank/DDBJ whole genome shotgun (WGS) entry which is preliminary data.</text>
</comment>
<proteinExistence type="predicted"/>
<dbReference type="Proteomes" id="UP001243330">
    <property type="component" value="Unassembled WGS sequence"/>
</dbReference>
<evidence type="ECO:0000313" key="2">
    <source>
        <dbReference type="Proteomes" id="UP001243330"/>
    </source>
</evidence>
<gene>
    <name evidence="1" type="ORF">CCHR01_18431</name>
</gene>
<keyword evidence="2" id="KW-1185">Reference proteome</keyword>
<sequence>MTSPHGGAERMWRAQVNAHEQLQNWVARIKTFEAEALEARKGCFEVRSDGHVREGSAEATRNEKIWTLHEDVIISIVHIEEN</sequence>
<name>A0AAD9A0E0_9PEZI</name>
<dbReference type="AlphaFoldDB" id="A0AAD9A0E0"/>
<reference evidence="1" key="1">
    <citation type="submission" date="2023-01" db="EMBL/GenBank/DDBJ databases">
        <title>Colletotrichum chrysophilum M932 genome sequence.</title>
        <authorList>
            <person name="Baroncelli R."/>
        </authorList>
    </citation>
    <scope>NUCLEOTIDE SEQUENCE</scope>
    <source>
        <strain evidence="1">M932</strain>
    </source>
</reference>
<evidence type="ECO:0000313" key="1">
    <source>
        <dbReference type="EMBL" id="KAK1838947.1"/>
    </source>
</evidence>